<proteinExistence type="predicted"/>
<dbReference type="InterPro" id="IPR011250">
    <property type="entry name" value="OMP/PagP_B-barrel"/>
</dbReference>
<evidence type="ECO:0000256" key="1">
    <source>
        <dbReference type="SAM" id="SignalP"/>
    </source>
</evidence>
<evidence type="ECO:0000313" key="3">
    <source>
        <dbReference type="EMBL" id="MCS5707906.1"/>
    </source>
</evidence>
<dbReference type="SUPFAM" id="SSF56925">
    <property type="entry name" value="OMPA-like"/>
    <property type="match status" value="1"/>
</dbReference>
<reference evidence="3" key="3">
    <citation type="submission" date="2021-06" db="EMBL/GenBank/DDBJ databases">
        <title>Genomic Description and Analysis of Intracellular Bacteria, Candidatus Berkiella cookevillensis and Candidatus Berkiella aquae.</title>
        <authorList>
            <person name="Kidane D.T."/>
            <person name="Mehari Y.T."/>
            <person name="Rice F.C."/>
            <person name="Arivett B.A."/>
            <person name="Farone A.L."/>
            <person name="Berk S.G."/>
            <person name="Farone M.B."/>
        </authorList>
    </citation>
    <scope>NUCLEOTIDE SEQUENCE</scope>
    <source>
        <strain evidence="3">CC99</strain>
    </source>
</reference>
<dbReference type="EMBL" id="LKHV01000006">
    <property type="protein sequence ID" value="KRG18515.1"/>
    <property type="molecule type" value="Genomic_DNA"/>
</dbReference>
<sequence length="448" mass="49687">MNKSVLTTALAFILFSPASYALQHLTSMSVQGGISQVQDRSTTHDTTSTQLGAIQVQQQHKSVAFGSNIGAGFGHTMLGESWTFGTELRATLSEFTHTRILNLSPMPNGQSYELTHTTQISNLYQIFLKPGFLLASNSIVYTPLVFAIAPAHITTLQNITQNNFLEGVESHKSQKLPAGMIGLGLELILNPNISVYQDFIFGYLKGLELNENKSINGVQYNIQNSAHRLLFQSVFGIKWHTPYRFMAQSNHPLSGWYIGAGLGLLQANLNASLSNYSLQQNYVRSNHRTSLLSPDIDIKIGRNFVLENLVLFTEIFAAFDPLKLDHNPDILLITSQGDVGQLQNSLRTGPTYGVLVKPGVLFLNRALYVILGSGSTTIKMNQNKLTHPFLYLTGWGLETNLSSQLNLRSEYQIAYANRVSDIHIGNITKHSEKLIQQKGTMSLIYYFA</sequence>
<name>A0A0Q9YR96_9GAMM</name>
<reference evidence="3" key="2">
    <citation type="journal article" date="2016" name="Genome Announc.">
        <title>Draft Genome Sequences of Two Novel Amoeba-Resistant Intranuclear Bacteria, 'Candidatus Berkiella cookevillensis' and 'Candidatus Berkiella aquae'.</title>
        <authorList>
            <person name="Mehari Y.T."/>
            <person name="Arivett B.A."/>
            <person name="Farone A.L."/>
            <person name="Gunderson J.H."/>
            <person name="Farone M.B."/>
        </authorList>
    </citation>
    <scope>NUCLEOTIDE SEQUENCE</scope>
    <source>
        <strain evidence="3">CC99</strain>
    </source>
</reference>
<dbReference type="AlphaFoldDB" id="A0A0Q9YR96"/>
<reference evidence="2" key="1">
    <citation type="submission" date="2015-09" db="EMBL/GenBank/DDBJ databases">
        <title>Draft Genome Sequences of Two Novel Amoeba-resistant Intranuclear Bacteria, Candidatus Berkiella cookevillensis and Candidatus Berkiella aquae.</title>
        <authorList>
            <person name="Mehari Y.T."/>
            <person name="Arivett B.A."/>
            <person name="Farone A.L."/>
            <person name="Gunderson J.H."/>
            <person name="Farone M.B."/>
        </authorList>
    </citation>
    <scope>NUCLEOTIDE SEQUENCE [LARGE SCALE GENOMIC DNA]</scope>
    <source>
        <strain evidence="2">CC99</strain>
    </source>
</reference>
<organism evidence="2">
    <name type="scientific">Candidatus Berkiella cookevillensis</name>
    <dbReference type="NCBI Taxonomy" id="437022"/>
    <lineage>
        <taxon>Bacteria</taxon>
        <taxon>Pseudomonadati</taxon>
        <taxon>Pseudomonadota</taxon>
        <taxon>Gammaproteobacteria</taxon>
        <taxon>Candidatus Berkiellales</taxon>
        <taxon>Candidatus Berkiellaceae</taxon>
        <taxon>Candidatus Berkiella</taxon>
    </lineage>
</organism>
<protein>
    <recommendedName>
        <fullName evidence="5">Outer membrane protein beta-barrel domain-containing protein</fullName>
    </recommendedName>
</protein>
<evidence type="ECO:0008006" key="5">
    <source>
        <dbReference type="Google" id="ProtNLM"/>
    </source>
</evidence>
<dbReference type="EMBL" id="LKHV02000001">
    <property type="protein sequence ID" value="MCS5707906.1"/>
    <property type="molecule type" value="Genomic_DNA"/>
</dbReference>
<evidence type="ECO:0000313" key="2">
    <source>
        <dbReference type="EMBL" id="KRG18515.1"/>
    </source>
</evidence>
<dbReference type="STRING" id="437022.CC99x_01400"/>
<comment type="caution">
    <text evidence="2">The sequence shown here is derived from an EMBL/GenBank/DDBJ whole genome shotgun (WGS) entry which is preliminary data.</text>
</comment>
<evidence type="ECO:0000313" key="4">
    <source>
        <dbReference type="Proteomes" id="UP000051494"/>
    </source>
</evidence>
<dbReference type="Proteomes" id="UP000051494">
    <property type="component" value="Unassembled WGS sequence"/>
</dbReference>
<feature type="chain" id="PRO_5043129781" description="Outer membrane protein beta-barrel domain-containing protein" evidence="1">
    <location>
        <begin position="22"/>
        <end position="448"/>
    </location>
</feature>
<dbReference type="RefSeq" id="WP_057624502.1">
    <property type="nucleotide sequence ID" value="NZ_LKHV02000001.1"/>
</dbReference>
<accession>A0A0Q9YR96</accession>
<feature type="signal peptide" evidence="1">
    <location>
        <begin position="1"/>
        <end position="21"/>
    </location>
</feature>
<keyword evidence="4" id="KW-1185">Reference proteome</keyword>
<keyword evidence="1" id="KW-0732">Signal</keyword>
<gene>
    <name evidence="3" type="ORF">CC99x_003205</name>
    <name evidence="2" type="ORF">CC99x_01400</name>
</gene>